<sequence length="47" mass="5187">MFKSSRIFSQNKFDTLPTFIASAILTHNSEGLISSLPQAIKFLNGSK</sequence>
<dbReference type="PATRIC" id="fig|1359164.3.peg.1128"/>
<evidence type="ECO:0000313" key="2">
    <source>
        <dbReference type="Proteomes" id="UP000033556"/>
    </source>
</evidence>
<gene>
    <name evidence="1" type="ORF">APHACPA_1143</name>
</gene>
<dbReference type="EMBL" id="LANR01000001">
    <property type="protein sequence ID" value="KJV62123.1"/>
    <property type="molecule type" value="Genomic_DNA"/>
</dbReference>
<protein>
    <submittedName>
        <fullName evidence="1">Uncharacterized protein</fullName>
    </submittedName>
</protein>
<dbReference type="AlphaFoldDB" id="A0A0F3N2A1"/>
<comment type="caution">
    <text evidence="1">The sequence shown here is derived from an EMBL/GenBank/DDBJ whole genome shotgun (WGS) entry which is preliminary data.</text>
</comment>
<accession>A0A0F3N2A1</accession>
<dbReference type="Proteomes" id="UP000033556">
    <property type="component" value="Unassembled WGS sequence"/>
</dbReference>
<organism evidence="1 2">
    <name type="scientific">Rickettsia amblyommatis str. Ac/Pa</name>
    <dbReference type="NCBI Taxonomy" id="1359164"/>
    <lineage>
        <taxon>Bacteria</taxon>
        <taxon>Pseudomonadati</taxon>
        <taxon>Pseudomonadota</taxon>
        <taxon>Alphaproteobacteria</taxon>
        <taxon>Rickettsiales</taxon>
        <taxon>Rickettsiaceae</taxon>
        <taxon>Rickettsieae</taxon>
        <taxon>Rickettsia</taxon>
        <taxon>spotted fever group</taxon>
    </lineage>
</organism>
<reference evidence="1 2" key="1">
    <citation type="submission" date="2015-01" db="EMBL/GenBank/DDBJ databases">
        <title>Genome Sequencing of Rickettsiales.</title>
        <authorList>
            <person name="Daugherty S.C."/>
            <person name="Su Q."/>
            <person name="Abolude K."/>
            <person name="Beier-Sexton M."/>
            <person name="Carlyon J.A."/>
            <person name="Carter R."/>
            <person name="Day N.P."/>
            <person name="Dumler S.J."/>
            <person name="Dyachenko V."/>
            <person name="Godinez A."/>
            <person name="Kurtti T.J."/>
            <person name="Lichay M."/>
            <person name="Mullins K.E."/>
            <person name="Ott S."/>
            <person name="Pappas-Brown V."/>
            <person name="Paris D.H."/>
            <person name="Patel P."/>
            <person name="Richards A.L."/>
            <person name="Sadzewicz L."/>
            <person name="Sears K."/>
            <person name="Seidman D."/>
            <person name="Sengamalay N."/>
            <person name="Stenos J."/>
            <person name="Tallon L.J."/>
            <person name="Vincent G."/>
            <person name="Fraser C.M."/>
            <person name="Munderloh U."/>
            <person name="Dunning-Hotopp J.C."/>
        </authorList>
    </citation>
    <scope>NUCLEOTIDE SEQUENCE [LARGE SCALE GENOMIC DNA]</scope>
    <source>
        <strain evidence="1 2">Ac/Pa</strain>
    </source>
</reference>
<name>A0A0F3N2A1_RICAM</name>
<keyword evidence="2" id="KW-1185">Reference proteome</keyword>
<proteinExistence type="predicted"/>
<evidence type="ECO:0000313" key="1">
    <source>
        <dbReference type="EMBL" id="KJV62123.1"/>
    </source>
</evidence>